<name>A0A9D4KMJ1_DREPO</name>
<evidence type="ECO:0008006" key="3">
    <source>
        <dbReference type="Google" id="ProtNLM"/>
    </source>
</evidence>
<organism evidence="1 2">
    <name type="scientific">Dreissena polymorpha</name>
    <name type="common">Zebra mussel</name>
    <name type="synonym">Mytilus polymorpha</name>
    <dbReference type="NCBI Taxonomy" id="45954"/>
    <lineage>
        <taxon>Eukaryota</taxon>
        <taxon>Metazoa</taxon>
        <taxon>Spiralia</taxon>
        <taxon>Lophotrochozoa</taxon>
        <taxon>Mollusca</taxon>
        <taxon>Bivalvia</taxon>
        <taxon>Autobranchia</taxon>
        <taxon>Heteroconchia</taxon>
        <taxon>Euheterodonta</taxon>
        <taxon>Imparidentia</taxon>
        <taxon>Neoheterodontei</taxon>
        <taxon>Myida</taxon>
        <taxon>Dreissenoidea</taxon>
        <taxon>Dreissenidae</taxon>
        <taxon>Dreissena</taxon>
    </lineage>
</organism>
<accession>A0A9D4KMJ1</accession>
<comment type="caution">
    <text evidence="1">The sequence shown here is derived from an EMBL/GenBank/DDBJ whole genome shotgun (WGS) entry which is preliminary data.</text>
</comment>
<keyword evidence="2" id="KW-1185">Reference proteome</keyword>
<proteinExistence type="predicted"/>
<reference evidence="1" key="1">
    <citation type="journal article" date="2019" name="bioRxiv">
        <title>The Genome of the Zebra Mussel, Dreissena polymorpha: A Resource for Invasive Species Research.</title>
        <authorList>
            <person name="McCartney M.A."/>
            <person name="Auch B."/>
            <person name="Kono T."/>
            <person name="Mallez S."/>
            <person name="Zhang Y."/>
            <person name="Obille A."/>
            <person name="Becker A."/>
            <person name="Abrahante J.E."/>
            <person name="Garbe J."/>
            <person name="Badalamenti J.P."/>
            <person name="Herman A."/>
            <person name="Mangelson H."/>
            <person name="Liachko I."/>
            <person name="Sullivan S."/>
            <person name="Sone E.D."/>
            <person name="Koren S."/>
            <person name="Silverstein K.A.T."/>
            <person name="Beckman K.B."/>
            <person name="Gohl D.M."/>
        </authorList>
    </citation>
    <scope>NUCLEOTIDE SEQUENCE</scope>
    <source>
        <strain evidence="1">Duluth1</strain>
        <tissue evidence="1">Whole animal</tissue>
    </source>
</reference>
<dbReference type="AlphaFoldDB" id="A0A9D4KMJ1"/>
<feature type="non-terminal residue" evidence="1">
    <location>
        <position position="177"/>
    </location>
</feature>
<sequence>MVALAYWIWCPHSDREVTGSFPTDGSLFRSPPKTPSTQIGELLYPCAGMIYMGCYQDSGNRVLADYDYFSDSNSPTECSKGCSDYKFFGVEAAHPEVTALTVPSNAIAARVHATVLRVHVEIVAVKTDGKEKRVMKATHPKATAGNRVLADYDYFSDSNSPTECSKGCSDYKFFGVE</sequence>
<dbReference type="EMBL" id="JAIWYP010000004">
    <property type="protein sequence ID" value="KAH3842209.1"/>
    <property type="molecule type" value="Genomic_DNA"/>
</dbReference>
<evidence type="ECO:0000313" key="1">
    <source>
        <dbReference type="EMBL" id="KAH3842209.1"/>
    </source>
</evidence>
<dbReference type="Proteomes" id="UP000828390">
    <property type="component" value="Unassembled WGS sequence"/>
</dbReference>
<evidence type="ECO:0000313" key="2">
    <source>
        <dbReference type="Proteomes" id="UP000828390"/>
    </source>
</evidence>
<protein>
    <recommendedName>
        <fullName evidence="3">WSC domain-containing protein</fullName>
    </recommendedName>
</protein>
<reference evidence="1" key="2">
    <citation type="submission" date="2020-11" db="EMBL/GenBank/DDBJ databases">
        <authorList>
            <person name="McCartney M.A."/>
            <person name="Auch B."/>
            <person name="Kono T."/>
            <person name="Mallez S."/>
            <person name="Becker A."/>
            <person name="Gohl D.M."/>
            <person name="Silverstein K.A.T."/>
            <person name="Koren S."/>
            <person name="Bechman K.B."/>
            <person name="Herman A."/>
            <person name="Abrahante J.E."/>
            <person name="Garbe J."/>
        </authorList>
    </citation>
    <scope>NUCLEOTIDE SEQUENCE</scope>
    <source>
        <strain evidence="1">Duluth1</strain>
        <tissue evidence="1">Whole animal</tissue>
    </source>
</reference>
<gene>
    <name evidence="1" type="ORF">DPMN_115705</name>
</gene>